<proteinExistence type="inferred from homology"/>
<dbReference type="InterPro" id="IPR036388">
    <property type="entry name" value="WH-like_DNA-bd_sf"/>
</dbReference>
<dbReference type="InterPro" id="IPR043129">
    <property type="entry name" value="ATPase_NBD"/>
</dbReference>
<dbReference type="EMBL" id="QRIC01000025">
    <property type="protein sequence ID" value="RHG24131.1"/>
    <property type="molecule type" value="Genomic_DNA"/>
</dbReference>
<dbReference type="Gene3D" id="3.30.420.40">
    <property type="match status" value="2"/>
</dbReference>
<dbReference type="InterPro" id="IPR036390">
    <property type="entry name" value="WH_DNA-bd_sf"/>
</dbReference>
<dbReference type="Gene3D" id="1.10.10.10">
    <property type="entry name" value="Winged helix-like DNA-binding domain superfamily/Winged helix DNA-binding domain"/>
    <property type="match status" value="1"/>
</dbReference>
<accession>A0A414SSM4</accession>
<evidence type="ECO:0000313" key="4">
    <source>
        <dbReference type="EMBL" id="RHG24131.1"/>
    </source>
</evidence>
<dbReference type="GO" id="GO:0042732">
    <property type="term" value="P:D-xylose metabolic process"/>
    <property type="evidence" value="ECO:0007669"/>
    <property type="project" value="UniProtKB-KW"/>
</dbReference>
<keyword evidence="3" id="KW-0859">Xylose metabolism</keyword>
<dbReference type="SUPFAM" id="SSF53067">
    <property type="entry name" value="Actin-like ATPase domain"/>
    <property type="match status" value="2"/>
</dbReference>
<dbReference type="PANTHER" id="PTHR18964">
    <property type="entry name" value="ROK (REPRESSOR, ORF, KINASE) FAMILY"/>
    <property type="match status" value="1"/>
</dbReference>
<comment type="function">
    <text evidence="1">Transcriptional repressor of xylose-utilizing enzymes.</text>
</comment>
<dbReference type="Proteomes" id="UP000284095">
    <property type="component" value="Unassembled WGS sequence"/>
</dbReference>
<dbReference type="PANTHER" id="PTHR18964:SF110">
    <property type="entry name" value="TRANSCRIPTIONAL REGULATOR, XYLR-RELATED"/>
    <property type="match status" value="1"/>
</dbReference>
<organism evidence="4 5">
    <name type="scientific">Dorea longicatena</name>
    <dbReference type="NCBI Taxonomy" id="88431"/>
    <lineage>
        <taxon>Bacteria</taxon>
        <taxon>Bacillati</taxon>
        <taxon>Bacillota</taxon>
        <taxon>Clostridia</taxon>
        <taxon>Lachnospirales</taxon>
        <taxon>Lachnospiraceae</taxon>
        <taxon>Dorea</taxon>
    </lineage>
</organism>
<sequence length="376" mass="42414">MTGTKIDTIKIRQLNREQTFEYIKKNPMAARADVAKELNLSFPTVTSIVTELEEAGLIRAEKSTTNTGGRSSMAYSCDENARCAIGIQLSERYMKGLVLNLQGNVIGNVITEKLKFRSDDNYRRKIGELYQRLVREMGLKEGEILGVGITVEGLTDNEGERVTCSFTEQMSDVRREELAKYIPVETRLFHDMTAAGYNQKLKLGQNVFYLSLNSSIGGTVLVQDEVYNGNHNRAGEIGHMRLEKNGRRCYCGNYGCFDAYCNTLILKDAAGGELKDFFAGIDQGNREYERILDEYVERLSDAVFNIRMLYDDTVLIGGELGEYADYFIEKVWGILDSQDIYREESAKDYVKVCEDGENVIAIGAAMYYINQAAVRL</sequence>
<protein>
    <submittedName>
        <fullName evidence="4">ROK family transcriptional regulator</fullName>
    </submittedName>
</protein>
<gene>
    <name evidence="4" type="ORF">DW265_10785</name>
</gene>
<dbReference type="CDD" id="cd00090">
    <property type="entry name" value="HTH_ARSR"/>
    <property type="match status" value="1"/>
</dbReference>
<evidence type="ECO:0000313" key="5">
    <source>
        <dbReference type="Proteomes" id="UP000284095"/>
    </source>
</evidence>
<comment type="caution">
    <text evidence="4">The sequence shown here is derived from an EMBL/GenBank/DDBJ whole genome shotgun (WGS) entry which is preliminary data.</text>
</comment>
<dbReference type="InterPro" id="IPR011991">
    <property type="entry name" value="ArsR-like_HTH"/>
</dbReference>
<reference evidence="4 5" key="1">
    <citation type="submission" date="2018-08" db="EMBL/GenBank/DDBJ databases">
        <title>A genome reference for cultivated species of the human gut microbiota.</title>
        <authorList>
            <person name="Zou Y."/>
            <person name="Xue W."/>
            <person name="Luo G."/>
        </authorList>
    </citation>
    <scope>NUCLEOTIDE SEQUENCE [LARGE SCALE GENOMIC DNA]</scope>
    <source>
        <strain evidence="4 5">AM22-22</strain>
    </source>
</reference>
<dbReference type="SUPFAM" id="SSF46785">
    <property type="entry name" value="Winged helix' DNA-binding domain"/>
    <property type="match status" value="1"/>
</dbReference>
<dbReference type="Pfam" id="PF13412">
    <property type="entry name" value="HTH_24"/>
    <property type="match status" value="1"/>
</dbReference>
<keyword evidence="5" id="KW-1185">Reference proteome</keyword>
<name>A0A414SSM4_9FIRM</name>
<dbReference type="RefSeq" id="WP_118225288.1">
    <property type="nucleotide sequence ID" value="NZ_JADMXY010000003.1"/>
</dbReference>
<evidence type="ECO:0000256" key="3">
    <source>
        <dbReference type="ARBA" id="ARBA00022629"/>
    </source>
</evidence>
<comment type="similarity">
    <text evidence="2">Belongs to the ROK (NagC/XylR) family.</text>
</comment>
<dbReference type="AlphaFoldDB" id="A0A414SSM4"/>
<evidence type="ECO:0000256" key="2">
    <source>
        <dbReference type="ARBA" id="ARBA00006479"/>
    </source>
</evidence>
<keyword evidence="3" id="KW-0119">Carbohydrate metabolism</keyword>
<evidence type="ECO:0000256" key="1">
    <source>
        <dbReference type="ARBA" id="ARBA00002486"/>
    </source>
</evidence>
<dbReference type="InterPro" id="IPR000600">
    <property type="entry name" value="ROK"/>
</dbReference>
<dbReference type="Pfam" id="PF00480">
    <property type="entry name" value="ROK"/>
    <property type="match status" value="1"/>
</dbReference>